<comment type="similarity">
    <text evidence="1">Belongs to the sulfatase family.</text>
</comment>
<dbReference type="Gene3D" id="3.40.720.10">
    <property type="entry name" value="Alkaline Phosphatase, subunit A"/>
    <property type="match status" value="1"/>
</dbReference>
<evidence type="ECO:0000259" key="3">
    <source>
        <dbReference type="Pfam" id="PF13472"/>
    </source>
</evidence>
<evidence type="ECO:0000313" key="5">
    <source>
        <dbReference type="EMBL" id="QDT00817.1"/>
    </source>
</evidence>
<organism evidence="5 6">
    <name type="scientific">Adhaeretor mobilis</name>
    <dbReference type="NCBI Taxonomy" id="1930276"/>
    <lineage>
        <taxon>Bacteria</taxon>
        <taxon>Pseudomonadati</taxon>
        <taxon>Planctomycetota</taxon>
        <taxon>Planctomycetia</taxon>
        <taxon>Pirellulales</taxon>
        <taxon>Lacipirellulaceae</taxon>
        <taxon>Adhaeretor</taxon>
    </lineage>
</organism>
<keyword evidence="2 5" id="KW-0378">Hydrolase</keyword>
<protein>
    <submittedName>
        <fullName evidence="5">Arylsulfatase</fullName>
        <ecNumber evidence="5">3.1.6.1</ecNumber>
    </submittedName>
</protein>
<dbReference type="InterPro" id="IPR024607">
    <property type="entry name" value="Sulfatase_CS"/>
</dbReference>
<evidence type="ECO:0000259" key="4">
    <source>
        <dbReference type="Pfam" id="PF16347"/>
    </source>
</evidence>
<dbReference type="SUPFAM" id="SSF52266">
    <property type="entry name" value="SGNH hydrolase"/>
    <property type="match status" value="1"/>
</dbReference>
<dbReference type="AlphaFoldDB" id="A0A517N118"/>
<dbReference type="PROSITE" id="PS00523">
    <property type="entry name" value="SULFATASE_1"/>
    <property type="match status" value="1"/>
</dbReference>
<dbReference type="InterPro" id="IPR036514">
    <property type="entry name" value="SGNH_hydro_sf"/>
</dbReference>
<dbReference type="EMBL" id="CP036263">
    <property type="protein sequence ID" value="QDT00817.1"/>
    <property type="molecule type" value="Genomic_DNA"/>
</dbReference>
<dbReference type="GO" id="GO:0004065">
    <property type="term" value="F:arylsulfatase activity"/>
    <property type="evidence" value="ECO:0007669"/>
    <property type="project" value="UniProtKB-EC"/>
</dbReference>
<name>A0A517N118_9BACT</name>
<dbReference type="InterPro" id="IPR013830">
    <property type="entry name" value="SGNH_hydro"/>
</dbReference>
<evidence type="ECO:0000256" key="1">
    <source>
        <dbReference type="ARBA" id="ARBA00008779"/>
    </source>
</evidence>
<dbReference type="SUPFAM" id="SSF53649">
    <property type="entry name" value="Alkaline phosphatase-like"/>
    <property type="match status" value="1"/>
</dbReference>
<dbReference type="PANTHER" id="PTHR43108">
    <property type="entry name" value="N-ACETYLGLUCOSAMINE-6-SULFATASE FAMILY MEMBER"/>
    <property type="match status" value="1"/>
</dbReference>
<gene>
    <name evidence="5" type="primary">atsA_20</name>
    <name evidence="5" type="ORF">HG15A2_41590</name>
</gene>
<dbReference type="Gene3D" id="3.40.50.1110">
    <property type="entry name" value="SGNH hydrolase"/>
    <property type="match status" value="1"/>
</dbReference>
<dbReference type="InterPro" id="IPR032506">
    <property type="entry name" value="SGSH_C"/>
</dbReference>
<dbReference type="CDD" id="cd16031">
    <property type="entry name" value="G6S_like"/>
    <property type="match status" value="1"/>
</dbReference>
<accession>A0A517N118</accession>
<dbReference type="KEGG" id="amob:HG15A2_41590"/>
<dbReference type="Pfam" id="PF16347">
    <property type="entry name" value="SGSH_C"/>
    <property type="match status" value="1"/>
</dbReference>
<evidence type="ECO:0000256" key="2">
    <source>
        <dbReference type="ARBA" id="ARBA00022801"/>
    </source>
</evidence>
<proteinExistence type="inferred from homology"/>
<dbReference type="InterPro" id="IPR017850">
    <property type="entry name" value="Alkaline_phosphatase_core_sf"/>
</dbReference>
<feature type="domain" description="N-sulphoglucosamine sulphohydrolase C-terminal" evidence="4">
    <location>
        <begin position="382"/>
        <end position="530"/>
    </location>
</feature>
<dbReference type="EC" id="3.1.6.1" evidence="5"/>
<dbReference type="Pfam" id="PF13472">
    <property type="entry name" value="Lipase_GDSL_2"/>
    <property type="match status" value="1"/>
</dbReference>
<dbReference type="Proteomes" id="UP000319852">
    <property type="component" value="Chromosome"/>
</dbReference>
<keyword evidence="6" id="KW-1185">Reference proteome</keyword>
<sequence>MPQIMMRALYLPGNCTPTKVALHSPQLLGVFLLWAFVLGTIGSAENFAADQQPNIVFIFSDDHALQSIGAYGSKINETPNIDRLAQEGAVFLNSFCANSICGPSRACILTGKHSHKNGFLRNGNRFDGNQTTFPKLIQQAGYQAALIGKWHLSSDPTGFDHWEVLPGQGSYYNPDFIQMDGSRHRRMGYCTDIITDLSLDWLQDRDTEKPFLLMCQHKAPHRNWAPPQRHFDLYKESDIPEPPTLHDNYSNRSELLKQNEMSIRDHMMWRHDMKLHGKIEFPKHFKTEGRNGEYARMTEEQKQAWDAQYEPENQDFLAKMRAGSLSDTQILSWKYQRYIKDYLRCIAAVDDGVGRLLAYLDETGLAENTIVIYSSDQGFYLGDHGWYDKRWMFEESMKMPFLIRWPGKITEGSRTPTLIQNIDYAPTFLELAGAPVPPEIQGRSLVPVLRGNCEAPSDWRDAVYYAYYENDAVHNVPKHDGVRSERYKLMYFPRTREWNLFDLEVDPQELTSFHDDPEYAEVLRGMKQLYRNQRSFYEVNSAVIPETRGDDKNWKQREDLLKSRVKKGSDPVRLAFIGDSITHSWENGGKSIWEETFAPRNAVNLGISGDRTEHIIWRLQHGGGFSEIKPEVAVLMIGTNNTGHMMQDPAEVAAGIERILEIIADQSPETKVVLHGIFPRGRTELDEQRLNNQAINQRIRRFADGKQVHWLDIGKVFLEPDNSLSAEIMPDALHLSKQGYQRWAEALEPKLQELGL</sequence>
<feature type="domain" description="SGNH hydrolase-type esterase" evidence="3">
    <location>
        <begin position="576"/>
        <end position="742"/>
    </location>
</feature>
<evidence type="ECO:0000313" key="6">
    <source>
        <dbReference type="Proteomes" id="UP000319852"/>
    </source>
</evidence>
<dbReference type="PANTHER" id="PTHR43108:SF6">
    <property type="entry name" value="N-SULPHOGLUCOSAMINE SULPHOHYDROLASE"/>
    <property type="match status" value="1"/>
</dbReference>
<reference evidence="5 6" key="1">
    <citation type="submission" date="2019-02" db="EMBL/GenBank/DDBJ databases">
        <title>Deep-cultivation of Planctomycetes and their phenomic and genomic characterization uncovers novel biology.</title>
        <authorList>
            <person name="Wiegand S."/>
            <person name="Jogler M."/>
            <person name="Boedeker C."/>
            <person name="Pinto D."/>
            <person name="Vollmers J."/>
            <person name="Rivas-Marin E."/>
            <person name="Kohn T."/>
            <person name="Peeters S.H."/>
            <person name="Heuer A."/>
            <person name="Rast P."/>
            <person name="Oberbeckmann S."/>
            <person name="Bunk B."/>
            <person name="Jeske O."/>
            <person name="Meyerdierks A."/>
            <person name="Storesund J.E."/>
            <person name="Kallscheuer N."/>
            <person name="Luecker S."/>
            <person name="Lage O.M."/>
            <person name="Pohl T."/>
            <person name="Merkel B.J."/>
            <person name="Hornburger P."/>
            <person name="Mueller R.-W."/>
            <person name="Bruemmer F."/>
            <person name="Labrenz M."/>
            <person name="Spormann A.M."/>
            <person name="Op den Camp H."/>
            <person name="Overmann J."/>
            <person name="Amann R."/>
            <person name="Jetten M.S.M."/>
            <person name="Mascher T."/>
            <person name="Medema M.H."/>
            <person name="Devos D.P."/>
            <person name="Kaster A.-K."/>
            <person name="Ovreas L."/>
            <person name="Rohde M."/>
            <person name="Galperin M.Y."/>
            <person name="Jogler C."/>
        </authorList>
    </citation>
    <scope>NUCLEOTIDE SEQUENCE [LARGE SCALE GENOMIC DNA]</scope>
    <source>
        <strain evidence="5 6">HG15A2</strain>
    </source>
</reference>